<keyword evidence="8" id="KW-0813">Transport</keyword>
<dbReference type="GO" id="GO:0051028">
    <property type="term" value="P:mRNA transport"/>
    <property type="evidence" value="ECO:0007669"/>
    <property type="project" value="UniProtKB-KW"/>
</dbReference>
<evidence type="ECO:0000256" key="16">
    <source>
        <dbReference type="ARBA" id="ARBA00040402"/>
    </source>
</evidence>
<evidence type="ECO:0000256" key="9">
    <source>
        <dbReference type="ARBA" id="ARBA00022840"/>
    </source>
</evidence>
<name>A0A6A7AAH5_9PLEO</name>
<dbReference type="GO" id="GO:0005524">
    <property type="term" value="F:ATP binding"/>
    <property type="evidence" value="ECO:0007669"/>
    <property type="project" value="UniProtKB-KW"/>
</dbReference>
<dbReference type="InterPro" id="IPR014014">
    <property type="entry name" value="RNA_helicase_DEAD_Q_motif"/>
</dbReference>
<feature type="short sequence motif" description="Q motif" evidence="18">
    <location>
        <begin position="52"/>
        <end position="80"/>
    </location>
</feature>
<evidence type="ECO:0000313" key="23">
    <source>
        <dbReference type="Proteomes" id="UP000799424"/>
    </source>
</evidence>
<evidence type="ECO:0000256" key="3">
    <source>
        <dbReference type="ARBA" id="ARBA00022664"/>
    </source>
</evidence>
<dbReference type="SMART" id="SM00490">
    <property type="entry name" value="HELICc"/>
    <property type="match status" value="1"/>
</dbReference>
<keyword evidence="6 22" id="KW-0378">Hydrolase</keyword>
<sequence length="439" mass="49359">MSHEEDLIDYSDEEIQPEEVPANGSVAAAKGGLAAPDASGDKKGSYVGIHSTGFRDFLLKDELIRAITDCGFEHPSEVQQVTIPQAILGNDVLCQAKSGLGKTAVFVLASLQQMDEKPEPGVATILVMCHTRELAYQIRNEYNRFAKFLPDVKVGVFYGGTPVAKDVELLGNKETHPHIIVGTPGRINALVRDKHLRLANLKHFVLDECDKMLDQPADMRNDVQAIFRATPAHKQVMMFSATLSKEIRSVCKKFMQNPLEIYVDDEKKLTLHGLQQFYIKLDEREKNRKLNDLLDSLEFNQVIIFVRSTQRCTELDRLLRECNFPSTAVHSGIGQEERIKRYKEFKEFQTRICVSTDIFGRGIDVERINVAINYDMPDKADSYLHRVGRAGRFGTKGLSISFVSNPDDETVIKAIEERFAAEIPEFPEGGIDSSSYMDN</sequence>
<feature type="domain" description="Helicase C-terminal" evidence="20">
    <location>
        <begin position="273"/>
        <end position="434"/>
    </location>
</feature>
<dbReference type="GO" id="GO:0005681">
    <property type="term" value="C:spliceosomal complex"/>
    <property type="evidence" value="ECO:0007669"/>
    <property type="project" value="UniProtKB-KW"/>
</dbReference>
<comment type="similarity">
    <text evidence="14">Belongs to the DEAD box helicase family. DECD subfamily.</text>
</comment>
<evidence type="ECO:0000259" key="19">
    <source>
        <dbReference type="PROSITE" id="PS51192"/>
    </source>
</evidence>
<comment type="function">
    <text evidence="13">ATP-binding RNA helicase involved in transcription elongation and required for the export of mRNA out of the nucleus. SUB2 also plays a role in pre-mRNA splicing and spliceosome assembly. May be involved in rDNA and telomeric silencing, and maintenance of genome integrity.</text>
</comment>
<dbReference type="FunFam" id="3.40.50.300:FF:000168">
    <property type="entry name" value="DEAD-box ATP-dependent RNA helicase 56-like"/>
    <property type="match status" value="1"/>
</dbReference>
<dbReference type="SMART" id="SM00487">
    <property type="entry name" value="DEXDc"/>
    <property type="match status" value="1"/>
</dbReference>
<evidence type="ECO:0000256" key="13">
    <source>
        <dbReference type="ARBA" id="ARBA00037698"/>
    </source>
</evidence>
<dbReference type="Proteomes" id="UP000799424">
    <property type="component" value="Unassembled WGS sequence"/>
</dbReference>
<keyword evidence="10" id="KW-0694">RNA-binding</keyword>
<gene>
    <name evidence="22" type="ORF">CC86DRAFT_316849</name>
</gene>
<dbReference type="GO" id="GO:0003724">
    <property type="term" value="F:RNA helicase activity"/>
    <property type="evidence" value="ECO:0007669"/>
    <property type="project" value="UniProtKB-EC"/>
</dbReference>
<dbReference type="AlphaFoldDB" id="A0A6A7AAH5"/>
<comment type="catalytic activity">
    <reaction evidence="17">
        <text>ATP + H2O = ADP + phosphate + H(+)</text>
        <dbReference type="Rhea" id="RHEA:13065"/>
        <dbReference type="ChEBI" id="CHEBI:15377"/>
        <dbReference type="ChEBI" id="CHEBI:15378"/>
        <dbReference type="ChEBI" id="CHEBI:30616"/>
        <dbReference type="ChEBI" id="CHEBI:43474"/>
        <dbReference type="ChEBI" id="CHEBI:456216"/>
        <dbReference type="EC" id="3.6.4.13"/>
    </reaction>
</comment>
<dbReference type="PANTHER" id="PTHR47958">
    <property type="entry name" value="ATP-DEPENDENT RNA HELICASE DBP3"/>
    <property type="match status" value="1"/>
</dbReference>
<accession>A0A6A7AAH5</accession>
<evidence type="ECO:0000256" key="2">
    <source>
        <dbReference type="ARBA" id="ARBA00012552"/>
    </source>
</evidence>
<dbReference type="InterPro" id="IPR014001">
    <property type="entry name" value="Helicase_ATP-bd"/>
</dbReference>
<evidence type="ECO:0000256" key="12">
    <source>
        <dbReference type="ARBA" id="ARBA00023242"/>
    </source>
</evidence>
<dbReference type="GO" id="GO:0008380">
    <property type="term" value="P:RNA splicing"/>
    <property type="evidence" value="ECO:0007669"/>
    <property type="project" value="UniProtKB-KW"/>
</dbReference>
<evidence type="ECO:0000256" key="15">
    <source>
        <dbReference type="ARBA" id="ARBA00040177"/>
    </source>
</evidence>
<evidence type="ECO:0000256" key="17">
    <source>
        <dbReference type="ARBA" id="ARBA00047984"/>
    </source>
</evidence>
<dbReference type="GO" id="GO:0003723">
    <property type="term" value="F:RNA binding"/>
    <property type="evidence" value="ECO:0007669"/>
    <property type="project" value="UniProtKB-KW"/>
</dbReference>
<evidence type="ECO:0000256" key="4">
    <source>
        <dbReference type="ARBA" id="ARBA00022728"/>
    </source>
</evidence>
<dbReference type="PROSITE" id="PS51192">
    <property type="entry name" value="HELICASE_ATP_BIND_1"/>
    <property type="match status" value="1"/>
</dbReference>
<protein>
    <recommendedName>
        <fullName evidence="15">ATP-dependent RNA helicase SUB2</fullName>
        <ecNumber evidence="2">3.6.4.13</ecNumber>
    </recommendedName>
    <alternativeName>
        <fullName evidence="16">ATP-dependent RNA helicase sub2</fullName>
    </alternativeName>
</protein>
<evidence type="ECO:0000256" key="14">
    <source>
        <dbReference type="ARBA" id="ARBA00038213"/>
    </source>
</evidence>
<feature type="domain" description="Helicase ATP-binding" evidence="19">
    <location>
        <begin position="83"/>
        <end position="261"/>
    </location>
</feature>
<dbReference type="EMBL" id="MU006220">
    <property type="protein sequence ID" value="KAF2829709.1"/>
    <property type="molecule type" value="Genomic_DNA"/>
</dbReference>
<dbReference type="OrthoDB" id="10265785at2759"/>
<dbReference type="CDD" id="cd18787">
    <property type="entry name" value="SF2_C_DEAD"/>
    <property type="match status" value="1"/>
</dbReference>
<dbReference type="Pfam" id="PF00271">
    <property type="entry name" value="Helicase_C"/>
    <property type="match status" value="1"/>
</dbReference>
<evidence type="ECO:0000256" key="7">
    <source>
        <dbReference type="ARBA" id="ARBA00022806"/>
    </source>
</evidence>
<dbReference type="PROSITE" id="PS51194">
    <property type="entry name" value="HELICASE_CTER"/>
    <property type="match status" value="1"/>
</dbReference>
<organism evidence="22 23">
    <name type="scientific">Ophiobolus disseminans</name>
    <dbReference type="NCBI Taxonomy" id="1469910"/>
    <lineage>
        <taxon>Eukaryota</taxon>
        <taxon>Fungi</taxon>
        <taxon>Dikarya</taxon>
        <taxon>Ascomycota</taxon>
        <taxon>Pezizomycotina</taxon>
        <taxon>Dothideomycetes</taxon>
        <taxon>Pleosporomycetidae</taxon>
        <taxon>Pleosporales</taxon>
        <taxon>Pleosporineae</taxon>
        <taxon>Phaeosphaeriaceae</taxon>
        <taxon>Ophiobolus</taxon>
    </lineage>
</organism>
<keyword evidence="8" id="KW-0509">mRNA transport</keyword>
<keyword evidence="23" id="KW-1185">Reference proteome</keyword>
<evidence type="ECO:0000256" key="18">
    <source>
        <dbReference type="PROSITE-ProRule" id="PRU00552"/>
    </source>
</evidence>
<dbReference type="InterPro" id="IPR001650">
    <property type="entry name" value="Helicase_C-like"/>
</dbReference>
<dbReference type="SUPFAM" id="SSF52540">
    <property type="entry name" value="P-loop containing nucleoside triphosphate hydrolases"/>
    <property type="match status" value="1"/>
</dbReference>
<dbReference type="Gene3D" id="3.40.50.300">
    <property type="entry name" value="P-loop containing nucleotide triphosphate hydrolases"/>
    <property type="match status" value="2"/>
</dbReference>
<keyword evidence="11" id="KW-0508">mRNA splicing</keyword>
<keyword evidence="7" id="KW-0347">Helicase</keyword>
<dbReference type="InterPro" id="IPR027417">
    <property type="entry name" value="P-loop_NTPase"/>
</dbReference>
<dbReference type="EC" id="3.6.4.13" evidence="2"/>
<keyword evidence="4" id="KW-0747">Spliceosome</keyword>
<dbReference type="CDD" id="cd17950">
    <property type="entry name" value="DEADc_DDX39"/>
    <property type="match status" value="1"/>
</dbReference>
<feature type="domain" description="DEAD-box RNA helicase Q" evidence="21">
    <location>
        <begin position="52"/>
        <end position="80"/>
    </location>
</feature>
<evidence type="ECO:0000259" key="20">
    <source>
        <dbReference type="PROSITE" id="PS51194"/>
    </source>
</evidence>
<evidence type="ECO:0000256" key="10">
    <source>
        <dbReference type="ARBA" id="ARBA00022884"/>
    </source>
</evidence>
<evidence type="ECO:0000256" key="8">
    <source>
        <dbReference type="ARBA" id="ARBA00022816"/>
    </source>
</evidence>
<evidence type="ECO:0000256" key="11">
    <source>
        <dbReference type="ARBA" id="ARBA00023187"/>
    </source>
</evidence>
<evidence type="ECO:0000313" key="22">
    <source>
        <dbReference type="EMBL" id="KAF2829709.1"/>
    </source>
</evidence>
<evidence type="ECO:0000256" key="6">
    <source>
        <dbReference type="ARBA" id="ARBA00022801"/>
    </source>
</evidence>
<evidence type="ECO:0000256" key="1">
    <source>
        <dbReference type="ARBA" id="ARBA00004123"/>
    </source>
</evidence>
<proteinExistence type="inferred from homology"/>
<comment type="subcellular location">
    <subcellularLocation>
        <location evidence="1">Nucleus</location>
    </subcellularLocation>
</comment>
<dbReference type="PROSITE" id="PS51195">
    <property type="entry name" value="Q_MOTIF"/>
    <property type="match status" value="1"/>
</dbReference>
<evidence type="ECO:0000259" key="21">
    <source>
        <dbReference type="PROSITE" id="PS51195"/>
    </source>
</evidence>
<dbReference type="Pfam" id="PF00270">
    <property type="entry name" value="DEAD"/>
    <property type="match status" value="1"/>
</dbReference>
<dbReference type="GO" id="GO:0016787">
    <property type="term" value="F:hydrolase activity"/>
    <property type="evidence" value="ECO:0007669"/>
    <property type="project" value="UniProtKB-KW"/>
</dbReference>
<keyword evidence="9" id="KW-0067">ATP-binding</keyword>
<keyword evidence="3" id="KW-0507">mRNA processing</keyword>
<dbReference type="FunFam" id="3.40.50.300:FF:000111">
    <property type="entry name" value="DEAD-box ATP-dependent RNA helicase"/>
    <property type="match status" value="1"/>
</dbReference>
<keyword evidence="12" id="KW-0539">Nucleus</keyword>
<dbReference type="InterPro" id="IPR011545">
    <property type="entry name" value="DEAD/DEAH_box_helicase_dom"/>
</dbReference>
<evidence type="ECO:0000256" key="5">
    <source>
        <dbReference type="ARBA" id="ARBA00022741"/>
    </source>
</evidence>
<reference evidence="22" key="1">
    <citation type="journal article" date="2020" name="Stud. Mycol.">
        <title>101 Dothideomycetes genomes: a test case for predicting lifestyles and emergence of pathogens.</title>
        <authorList>
            <person name="Haridas S."/>
            <person name="Albert R."/>
            <person name="Binder M."/>
            <person name="Bloem J."/>
            <person name="Labutti K."/>
            <person name="Salamov A."/>
            <person name="Andreopoulos B."/>
            <person name="Baker S."/>
            <person name="Barry K."/>
            <person name="Bills G."/>
            <person name="Bluhm B."/>
            <person name="Cannon C."/>
            <person name="Castanera R."/>
            <person name="Culley D."/>
            <person name="Daum C."/>
            <person name="Ezra D."/>
            <person name="Gonzalez J."/>
            <person name="Henrissat B."/>
            <person name="Kuo A."/>
            <person name="Liang C."/>
            <person name="Lipzen A."/>
            <person name="Lutzoni F."/>
            <person name="Magnuson J."/>
            <person name="Mondo S."/>
            <person name="Nolan M."/>
            <person name="Ohm R."/>
            <person name="Pangilinan J."/>
            <person name="Park H.-J."/>
            <person name="Ramirez L."/>
            <person name="Alfaro M."/>
            <person name="Sun H."/>
            <person name="Tritt A."/>
            <person name="Yoshinaga Y."/>
            <person name="Zwiers L.-H."/>
            <person name="Turgeon B."/>
            <person name="Goodwin S."/>
            <person name="Spatafora J."/>
            <person name="Crous P."/>
            <person name="Grigoriev I."/>
        </authorList>
    </citation>
    <scope>NUCLEOTIDE SEQUENCE</scope>
    <source>
        <strain evidence="22">CBS 113818</strain>
    </source>
</reference>
<keyword evidence="5" id="KW-0547">Nucleotide-binding</keyword>
<dbReference type="GO" id="GO:0006397">
    <property type="term" value="P:mRNA processing"/>
    <property type="evidence" value="ECO:0007669"/>
    <property type="project" value="UniProtKB-KW"/>
</dbReference>